<dbReference type="RefSeq" id="WP_343331423.1">
    <property type="nucleotide sequence ID" value="NZ_JAPOHD010000005.1"/>
</dbReference>
<dbReference type="PANTHER" id="PTHR30250:SF26">
    <property type="entry name" value="PSMA PROTEIN"/>
    <property type="match status" value="1"/>
</dbReference>
<evidence type="ECO:0000256" key="3">
    <source>
        <dbReference type="ARBA" id="ARBA00022692"/>
    </source>
</evidence>
<feature type="transmembrane region" description="Helical" evidence="6">
    <location>
        <begin position="41"/>
        <end position="61"/>
    </location>
</feature>
<dbReference type="AlphaFoldDB" id="A0A9X3J555"/>
<name>A0A9X3J555_9BACT</name>
<keyword evidence="3 6" id="KW-0812">Transmembrane</keyword>
<dbReference type="PANTHER" id="PTHR30250">
    <property type="entry name" value="PST FAMILY PREDICTED COLANIC ACID TRANSPORTER"/>
    <property type="match status" value="1"/>
</dbReference>
<feature type="transmembrane region" description="Helical" evidence="6">
    <location>
        <begin position="89"/>
        <end position="115"/>
    </location>
</feature>
<feature type="transmembrane region" description="Helical" evidence="6">
    <location>
        <begin position="437"/>
        <end position="461"/>
    </location>
</feature>
<feature type="transmembrane region" description="Helical" evidence="6">
    <location>
        <begin position="343"/>
        <end position="368"/>
    </location>
</feature>
<feature type="transmembrane region" description="Helical" evidence="6">
    <location>
        <begin position="313"/>
        <end position="337"/>
    </location>
</feature>
<keyword evidence="5 6" id="KW-0472">Membrane</keyword>
<gene>
    <name evidence="7" type="ORF">OU798_01945</name>
</gene>
<evidence type="ECO:0000256" key="2">
    <source>
        <dbReference type="ARBA" id="ARBA00022475"/>
    </source>
</evidence>
<dbReference type="EMBL" id="JAPOHD010000005">
    <property type="protein sequence ID" value="MCY1719086.1"/>
    <property type="molecule type" value="Genomic_DNA"/>
</dbReference>
<reference evidence="7" key="1">
    <citation type="submission" date="2022-11" db="EMBL/GenBank/DDBJ databases">
        <title>Marilongibacter aestuarii gen. nov., sp. nov., isolated from tidal flat sediment.</title>
        <authorList>
            <person name="Jiayan W."/>
        </authorList>
    </citation>
    <scope>NUCLEOTIDE SEQUENCE</scope>
    <source>
        <strain evidence="7">Z1-6</strain>
    </source>
</reference>
<keyword evidence="4 6" id="KW-1133">Transmembrane helix</keyword>
<dbReference type="InterPro" id="IPR002528">
    <property type="entry name" value="MATE_fam"/>
</dbReference>
<feature type="transmembrane region" description="Helical" evidence="6">
    <location>
        <begin position="402"/>
        <end position="425"/>
    </location>
</feature>
<dbReference type="GO" id="GO:0015297">
    <property type="term" value="F:antiporter activity"/>
    <property type="evidence" value="ECO:0007669"/>
    <property type="project" value="InterPro"/>
</dbReference>
<dbReference type="GO" id="GO:0042910">
    <property type="term" value="F:xenobiotic transmembrane transporter activity"/>
    <property type="evidence" value="ECO:0007669"/>
    <property type="project" value="InterPro"/>
</dbReference>
<feature type="transmembrane region" description="Helical" evidence="6">
    <location>
        <begin position="184"/>
        <end position="208"/>
    </location>
</feature>
<proteinExistence type="predicted"/>
<dbReference type="GO" id="GO:0005886">
    <property type="term" value="C:plasma membrane"/>
    <property type="evidence" value="ECO:0007669"/>
    <property type="project" value="UniProtKB-SubCell"/>
</dbReference>
<dbReference type="Pfam" id="PF01554">
    <property type="entry name" value="MatE"/>
    <property type="match status" value="1"/>
</dbReference>
<feature type="transmembrane region" description="Helical" evidence="6">
    <location>
        <begin position="155"/>
        <end position="178"/>
    </location>
</feature>
<feature type="transmembrane region" description="Helical" evidence="6">
    <location>
        <begin position="7"/>
        <end position="29"/>
    </location>
</feature>
<comment type="subcellular location">
    <subcellularLocation>
        <location evidence="1">Cell membrane</location>
        <topology evidence="1">Multi-pass membrane protein</topology>
    </subcellularLocation>
</comment>
<protein>
    <submittedName>
        <fullName evidence="7">MATE family efflux transporter</fullName>
    </submittedName>
</protein>
<sequence>MNATKRVVLNTGFLYGKMLISMFIALYSTRIVLNALGANDFGIFNLVAGVIAMLAFLNAAMATSTQRYISYYLGANDEEKLDSVFKSSVILHLIIGILIVIALEISGLFLFNGFLNIPTDRIPAAKLVYQFMIVSTFFTINAVPYDATIIAHEKLLFESIIGVLESFFKLAIAITLIYAQKDRLILYSILLAGLTILIRIIKSIYCYLKFKECKSYRKSTLNHSLIKEMISFASWNMFGALCWIGSTQGIALVLNTFFGTVINAAFGIAQQVNSQLYSFSANMQKALNPQIIKNEGSGNRIQMLHLSQMASKFGFYLLALFAIPLIIEMPTVLQLWLKNVPENTVIFCRSLLIISLIKQLTIGSYTAIQATGNIKTYQPIAGTILLLNIPISYFILKQGFPASSVVITMIFMEVVSMNSSIYFWIKIAKLKLSNYINNVLLPTIIPTIISVLVISCIRFFLRPNSNLIVLIITCLSWAFTYFMLVYIIGTNKSEKQFLNRLLKSNFQSSIKK</sequence>
<evidence type="ECO:0000256" key="4">
    <source>
        <dbReference type="ARBA" id="ARBA00022989"/>
    </source>
</evidence>
<accession>A0A9X3J555</accession>
<keyword evidence="8" id="KW-1185">Reference proteome</keyword>
<evidence type="ECO:0000313" key="7">
    <source>
        <dbReference type="EMBL" id="MCY1719086.1"/>
    </source>
</evidence>
<feature type="transmembrane region" description="Helical" evidence="6">
    <location>
        <begin position="380"/>
        <end position="396"/>
    </location>
</feature>
<evidence type="ECO:0000313" key="8">
    <source>
        <dbReference type="Proteomes" id="UP001145087"/>
    </source>
</evidence>
<feature type="transmembrane region" description="Helical" evidence="6">
    <location>
        <begin position="127"/>
        <end position="143"/>
    </location>
</feature>
<evidence type="ECO:0000256" key="6">
    <source>
        <dbReference type="SAM" id="Phobius"/>
    </source>
</evidence>
<dbReference type="Proteomes" id="UP001145087">
    <property type="component" value="Unassembled WGS sequence"/>
</dbReference>
<feature type="transmembrane region" description="Helical" evidence="6">
    <location>
        <begin position="467"/>
        <end position="488"/>
    </location>
</feature>
<keyword evidence="2" id="KW-1003">Cell membrane</keyword>
<organism evidence="7 8">
    <name type="scientific">Draconibacterium aestuarii</name>
    <dbReference type="NCBI Taxonomy" id="2998507"/>
    <lineage>
        <taxon>Bacteria</taxon>
        <taxon>Pseudomonadati</taxon>
        <taxon>Bacteroidota</taxon>
        <taxon>Bacteroidia</taxon>
        <taxon>Marinilabiliales</taxon>
        <taxon>Prolixibacteraceae</taxon>
        <taxon>Draconibacterium</taxon>
    </lineage>
</organism>
<dbReference type="InterPro" id="IPR050833">
    <property type="entry name" value="Poly_Biosynth_Transport"/>
</dbReference>
<evidence type="ECO:0000256" key="1">
    <source>
        <dbReference type="ARBA" id="ARBA00004651"/>
    </source>
</evidence>
<evidence type="ECO:0000256" key="5">
    <source>
        <dbReference type="ARBA" id="ARBA00023136"/>
    </source>
</evidence>
<comment type="caution">
    <text evidence="7">The sequence shown here is derived from an EMBL/GenBank/DDBJ whole genome shotgun (WGS) entry which is preliminary data.</text>
</comment>